<keyword evidence="4 5" id="KW-0808">Transferase</keyword>
<evidence type="ECO:0000313" key="5">
    <source>
        <dbReference type="EMBL" id="RTR37538.1"/>
    </source>
</evidence>
<dbReference type="OrthoDB" id="9787483at2"/>
<protein>
    <submittedName>
        <fullName evidence="5">Sulfurtransferase complex subunit TusD</fullName>
    </submittedName>
</protein>
<evidence type="ECO:0000256" key="2">
    <source>
        <dbReference type="ARBA" id="ARBA00007067"/>
    </source>
</evidence>
<evidence type="ECO:0000256" key="4">
    <source>
        <dbReference type="ARBA" id="ARBA00022679"/>
    </source>
</evidence>
<dbReference type="RefSeq" id="WP_126521512.1">
    <property type="nucleotide sequence ID" value="NZ_RXNU01000011.1"/>
</dbReference>
<dbReference type="EMBL" id="RXNU01000011">
    <property type="protein sequence ID" value="RTR37538.1"/>
    <property type="molecule type" value="Genomic_DNA"/>
</dbReference>
<dbReference type="InterPro" id="IPR017463">
    <property type="entry name" value="Sulphur_relay_TusD/DsrE"/>
</dbReference>
<gene>
    <name evidence="5" type="primary">tusD</name>
    <name evidence="5" type="ORF">EKG38_17525</name>
</gene>
<dbReference type="InterPro" id="IPR003787">
    <property type="entry name" value="Sulphur_relay_DsrE/F-like"/>
</dbReference>
<evidence type="ECO:0000256" key="1">
    <source>
        <dbReference type="ARBA" id="ARBA00004496"/>
    </source>
</evidence>
<dbReference type="Gene3D" id="3.40.1260.10">
    <property type="entry name" value="DsrEFH-like"/>
    <property type="match status" value="1"/>
</dbReference>
<evidence type="ECO:0000256" key="3">
    <source>
        <dbReference type="ARBA" id="ARBA00022490"/>
    </source>
</evidence>
<dbReference type="PANTHER" id="PTHR34874">
    <property type="entry name" value="PROTEIN YCHN"/>
    <property type="match status" value="1"/>
</dbReference>
<dbReference type="GO" id="GO:0016783">
    <property type="term" value="F:sulfurtransferase activity"/>
    <property type="evidence" value="ECO:0007669"/>
    <property type="project" value="InterPro"/>
</dbReference>
<proteinExistence type="inferred from homology"/>
<dbReference type="NCBIfam" id="TIGR03012">
    <property type="entry name" value="sulf_tusD_dsrE"/>
    <property type="match status" value="1"/>
</dbReference>
<dbReference type="Proteomes" id="UP000267448">
    <property type="component" value="Unassembled WGS sequence"/>
</dbReference>
<sequence>MSKFIIQVNGAAYASSASYNAYRFAKAALESGHEIERVFFYQDGVLNTNTLNSPASDEFNLTDAWVSLNQQYEVQLVNCVSAALRRGVLSQNEAKENRLSHWNMEKPFEMGGLGELVTGIEAADRVVSF</sequence>
<dbReference type="NCBIfam" id="NF001237">
    <property type="entry name" value="PRK00207.1"/>
    <property type="match status" value="1"/>
</dbReference>
<keyword evidence="3" id="KW-0963">Cytoplasm</keyword>
<accession>A0A3S0K7U8</accession>
<dbReference type="GO" id="GO:0002143">
    <property type="term" value="P:tRNA wobble position uridine thiolation"/>
    <property type="evidence" value="ECO:0007669"/>
    <property type="project" value="TreeGrafter"/>
</dbReference>
<evidence type="ECO:0000313" key="6">
    <source>
        <dbReference type="Proteomes" id="UP000267448"/>
    </source>
</evidence>
<dbReference type="InterPro" id="IPR027396">
    <property type="entry name" value="DsrEFH-like"/>
</dbReference>
<dbReference type="FunFam" id="3.40.1260.10:FF:000001">
    <property type="entry name" value="Sulfurtransferase TusD"/>
    <property type="match status" value="1"/>
</dbReference>
<dbReference type="SUPFAM" id="SSF75169">
    <property type="entry name" value="DsrEFH-like"/>
    <property type="match status" value="1"/>
</dbReference>
<dbReference type="GO" id="GO:1990228">
    <property type="term" value="C:sulfurtransferase complex"/>
    <property type="evidence" value="ECO:0007669"/>
    <property type="project" value="TreeGrafter"/>
</dbReference>
<organism evidence="5 6">
    <name type="scientific">Shewanella canadensis</name>
    <dbReference type="NCBI Taxonomy" id="271096"/>
    <lineage>
        <taxon>Bacteria</taxon>
        <taxon>Pseudomonadati</taxon>
        <taxon>Pseudomonadota</taxon>
        <taxon>Gammaproteobacteria</taxon>
        <taxon>Alteromonadales</taxon>
        <taxon>Shewanellaceae</taxon>
        <taxon>Shewanella</taxon>
    </lineage>
</organism>
<comment type="caution">
    <text evidence="5">The sequence shown here is derived from an EMBL/GenBank/DDBJ whole genome shotgun (WGS) entry which is preliminary data.</text>
</comment>
<dbReference type="PANTHER" id="PTHR34874:SF3">
    <property type="entry name" value="SULFURTRANSFERASE TUSD"/>
    <property type="match status" value="1"/>
</dbReference>
<dbReference type="GO" id="GO:0097163">
    <property type="term" value="F:sulfur carrier activity"/>
    <property type="evidence" value="ECO:0007669"/>
    <property type="project" value="TreeGrafter"/>
</dbReference>
<keyword evidence="6" id="KW-1185">Reference proteome</keyword>
<comment type="similarity">
    <text evidence="2">Belongs to the DsrE/TusD family.</text>
</comment>
<name>A0A3S0K7U8_9GAMM</name>
<reference evidence="5 6" key="1">
    <citation type="submission" date="2018-12" db="EMBL/GenBank/DDBJ databases">
        <authorList>
            <person name="Yu L."/>
        </authorList>
    </citation>
    <scope>NUCLEOTIDE SEQUENCE [LARGE SCALE GENOMIC DNA]</scope>
    <source>
        <strain evidence="5 6">HAW-EB2</strain>
    </source>
</reference>
<comment type="subcellular location">
    <subcellularLocation>
        <location evidence="1">Cytoplasm</location>
    </subcellularLocation>
</comment>
<dbReference type="Pfam" id="PF02635">
    <property type="entry name" value="DsrE"/>
    <property type="match status" value="1"/>
</dbReference>
<dbReference type="AlphaFoldDB" id="A0A3S0K7U8"/>